<keyword evidence="1" id="KW-0547">Nucleotide-binding</keyword>
<dbReference type="GO" id="GO:0005739">
    <property type="term" value="C:mitochondrion"/>
    <property type="evidence" value="ECO:0007669"/>
    <property type="project" value="TreeGrafter"/>
</dbReference>
<feature type="non-terminal residue" evidence="4">
    <location>
        <position position="112"/>
    </location>
</feature>
<evidence type="ECO:0000256" key="1">
    <source>
        <dbReference type="ARBA" id="ARBA00022741"/>
    </source>
</evidence>
<protein>
    <recommendedName>
        <fullName evidence="6">Translation initiation factor IF-2</fullName>
    </recommendedName>
</protein>
<feature type="compositionally biased region" description="Acidic residues" evidence="3">
    <location>
        <begin position="21"/>
        <end position="42"/>
    </location>
</feature>
<evidence type="ECO:0000313" key="4">
    <source>
        <dbReference type="EMBL" id="CAF4361370.1"/>
    </source>
</evidence>
<evidence type="ECO:0000313" key="5">
    <source>
        <dbReference type="Proteomes" id="UP000663823"/>
    </source>
</evidence>
<dbReference type="EMBL" id="CAJOAX010067178">
    <property type="protein sequence ID" value="CAF4361370.1"/>
    <property type="molecule type" value="Genomic_DNA"/>
</dbReference>
<evidence type="ECO:0000256" key="2">
    <source>
        <dbReference type="ARBA" id="ARBA00023134"/>
    </source>
</evidence>
<dbReference type="Gene3D" id="3.40.50.300">
    <property type="entry name" value="P-loop containing nucleotide triphosphate hydrolases"/>
    <property type="match status" value="1"/>
</dbReference>
<accession>A0A820LQU9</accession>
<dbReference type="PANTHER" id="PTHR43381:SF4">
    <property type="entry name" value="EUKARYOTIC TRANSLATION INITIATION FACTOR 5B"/>
    <property type="match status" value="1"/>
</dbReference>
<feature type="compositionally biased region" description="Polar residues" evidence="3">
    <location>
        <begin position="1"/>
        <end position="12"/>
    </location>
</feature>
<dbReference type="InterPro" id="IPR015760">
    <property type="entry name" value="TIF_IF2"/>
</dbReference>
<feature type="non-terminal residue" evidence="4">
    <location>
        <position position="1"/>
    </location>
</feature>
<evidence type="ECO:0000256" key="3">
    <source>
        <dbReference type="SAM" id="MobiDB-lite"/>
    </source>
</evidence>
<dbReference type="GO" id="GO:0005525">
    <property type="term" value="F:GTP binding"/>
    <property type="evidence" value="ECO:0007669"/>
    <property type="project" value="UniProtKB-KW"/>
</dbReference>
<dbReference type="SUPFAM" id="SSF52540">
    <property type="entry name" value="P-loop containing nucleoside triphosphate hydrolases"/>
    <property type="match status" value="1"/>
</dbReference>
<dbReference type="AlphaFoldDB" id="A0A820LQU9"/>
<evidence type="ECO:0008006" key="6">
    <source>
        <dbReference type="Google" id="ProtNLM"/>
    </source>
</evidence>
<dbReference type="Proteomes" id="UP000663823">
    <property type="component" value="Unassembled WGS sequence"/>
</dbReference>
<organism evidence="4 5">
    <name type="scientific">Rotaria sordida</name>
    <dbReference type="NCBI Taxonomy" id="392033"/>
    <lineage>
        <taxon>Eukaryota</taxon>
        <taxon>Metazoa</taxon>
        <taxon>Spiralia</taxon>
        <taxon>Gnathifera</taxon>
        <taxon>Rotifera</taxon>
        <taxon>Eurotatoria</taxon>
        <taxon>Bdelloidea</taxon>
        <taxon>Philodinida</taxon>
        <taxon>Philodinidae</taxon>
        <taxon>Rotaria</taxon>
    </lineage>
</organism>
<feature type="region of interest" description="Disordered" evidence="3">
    <location>
        <begin position="1"/>
        <end position="63"/>
    </location>
</feature>
<dbReference type="PANTHER" id="PTHR43381">
    <property type="entry name" value="TRANSLATION INITIATION FACTOR IF-2-RELATED"/>
    <property type="match status" value="1"/>
</dbReference>
<name>A0A820LQU9_9BILA</name>
<proteinExistence type="predicted"/>
<keyword evidence="2" id="KW-0342">GTP-binding</keyword>
<comment type="caution">
    <text evidence="4">The sequence shown here is derived from an EMBL/GenBank/DDBJ whole genome shotgun (WGS) entry which is preliminary data.</text>
</comment>
<dbReference type="InterPro" id="IPR027417">
    <property type="entry name" value="P-loop_NTPase"/>
</dbReference>
<reference evidence="4" key="1">
    <citation type="submission" date="2021-02" db="EMBL/GenBank/DDBJ databases">
        <authorList>
            <person name="Nowell W R."/>
        </authorList>
    </citation>
    <scope>NUCLEOTIDE SEQUENCE</scope>
</reference>
<sequence length="112" mass="12853">NRNNFQHTISMPSTTTITNEENNESSEGESSDEETSTDESDETSSSTDEDHNDQITPMERVRRRLKRRHELCENRRSSEILRAPVICVLGHVDTGKTKILDNLRRTHVQDGE</sequence>
<gene>
    <name evidence="4" type="ORF">OTI717_LOCUS43859</name>
</gene>
<dbReference type="GO" id="GO:0003743">
    <property type="term" value="F:translation initiation factor activity"/>
    <property type="evidence" value="ECO:0007669"/>
    <property type="project" value="TreeGrafter"/>
</dbReference>